<evidence type="ECO:0000256" key="5">
    <source>
        <dbReference type="ARBA" id="ARBA00022598"/>
    </source>
</evidence>
<sequence>MDILLIGSGGREHALAWKIAKSPLVGRLVCAPGNPGIANVADCVPLPEDVAAYAKAEGFHLVVVGPEQPLAEGLADACEAAGVACFGPSKAAAQLETSKAFVKALCREANIPTARSETFTDAASAHAYLAERSAPYVVKADGLAAGKGVVIAQSLDEAKAAVSEMLSGRFGEAGAQVVIEEYLEGTEVSLFALTDGDTILPCGAARDHKRAFDGDQGPNTGGMGAYAPPDNLDAGIEEQAYAEIIRPALDAMRRRGTPYKGVLYAGLMLTADGPKLIEFNCRFGDPECQVLMRLLRSDILQALWAAATGRLGGVGLDWYTEACALVVMATKGYPDTYEKGSEIKGLADAEAKGLVVFHAGTKADGDRLLANGGRVLNVTGTGATVGDAARAVYDGIGAIDWPQGFYRTDIGRPQG</sequence>
<dbReference type="PROSITE" id="PS00184">
    <property type="entry name" value="GARS"/>
    <property type="match status" value="1"/>
</dbReference>
<dbReference type="InterPro" id="IPR016185">
    <property type="entry name" value="PreATP-grasp_dom_sf"/>
</dbReference>
<evidence type="ECO:0000256" key="11">
    <source>
        <dbReference type="ARBA" id="ARBA00042864"/>
    </source>
</evidence>
<dbReference type="SUPFAM" id="SSF56059">
    <property type="entry name" value="Glutathione synthetase ATP-binding domain-like"/>
    <property type="match status" value="1"/>
</dbReference>
<gene>
    <name evidence="12" type="primary">purD</name>
    <name evidence="15" type="ORF">GGQ59_002279</name>
</gene>
<dbReference type="GO" id="GO:0004637">
    <property type="term" value="F:phosphoribosylamine-glycine ligase activity"/>
    <property type="evidence" value="ECO:0007669"/>
    <property type="project" value="UniProtKB-UniRule"/>
</dbReference>
<dbReference type="HAMAP" id="MF_00138">
    <property type="entry name" value="GARS"/>
    <property type="match status" value="1"/>
</dbReference>
<evidence type="ECO:0000256" key="7">
    <source>
        <dbReference type="ARBA" id="ARBA00022755"/>
    </source>
</evidence>
<evidence type="ECO:0000259" key="14">
    <source>
        <dbReference type="PROSITE" id="PS50975"/>
    </source>
</evidence>
<proteinExistence type="inferred from homology"/>
<comment type="catalytic activity">
    <reaction evidence="12">
        <text>5-phospho-beta-D-ribosylamine + glycine + ATP = N(1)-(5-phospho-beta-D-ribosyl)glycinamide + ADP + phosphate + H(+)</text>
        <dbReference type="Rhea" id="RHEA:17453"/>
        <dbReference type="ChEBI" id="CHEBI:15378"/>
        <dbReference type="ChEBI" id="CHEBI:30616"/>
        <dbReference type="ChEBI" id="CHEBI:43474"/>
        <dbReference type="ChEBI" id="CHEBI:57305"/>
        <dbReference type="ChEBI" id="CHEBI:58681"/>
        <dbReference type="ChEBI" id="CHEBI:143788"/>
        <dbReference type="ChEBI" id="CHEBI:456216"/>
        <dbReference type="EC" id="6.3.4.13"/>
    </reaction>
</comment>
<dbReference type="InterPro" id="IPR020561">
    <property type="entry name" value="PRibGlycinamid_synth_ATP-grasp"/>
</dbReference>
<dbReference type="GO" id="GO:0006189">
    <property type="term" value="P:'de novo' IMP biosynthetic process"/>
    <property type="evidence" value="ECO:0007669"/>
    <property type="project" value="UniProtKB-UniRule"/>
</dbReference>
<dbReference type="AlphaFoldDB" id="A0A840I6I2"/>
<dbReference type="RefSeq" id="WP_183818649.1">
    <property type="nucleotide sequence ID" value="NZ_JACHOB010000005.1"/>
</dbReference>
<dbReference type="Gene3D" id="3.30.1490.20">
    <property type="entry name" value="ATP-grasp fold, A domain"/>
    <property type="match status" value="1"/>
</dbReference>
<evidence type="ECO:0000313" key="15">
    <source>
        <dbReference type="EMBL" id="MBB4659738.1"/>
    </source>
</evidence>
<evidence type="ECO:0000256" key="3">
    <source>
        <dbReference type="ARBA" id="ARBA00005174"/>
    </source>
</evidence>
<dbReference type="PANTHER" id="PTHR43472">
    <property type="entry name" value="PHOSPHORIBOSYLAMINE--GLYCINE LIGASE"/>
    <property type="match status" value="1"/>
</dbReference>
<evidence type="ECO:0000313" key="16">
    <source>
        <dbReference type="Proteomes" id="UP000563524"/>
    </source>
</evidence>
<keyword evidence="7 12" id="KW-0658">Purine biosynthesis</keyword>
<dbReference type="InterPro" id="IPR011761">
    <property type="entry name" value="ATP-grasp"/>
</dbReference>
<comment type="cofactor">
    <cofactor evidence="2">
        <name>Mg(2+)</name>
        <dbReference type="ChEBI" id="CHEBI:18420"/>
    </cofactor>
</comment>
<feature type="domain" description="ATP-grasp" evidence="14">
    <location>
        <begin position="103"/>
        <end position="308"/>
    </location>
</feature>
<dbReference type="GO" id="GO:0046872">
    <property type="term" value="F:metal ion binding"/>
    <property type="evidence" value="ECO:0007669"/>
    <property type="project" value="InterPro"/>
</dbReference>
<evidence type="ECO:0000256" key="8">
    <source>
        <dbReference type="ARBA" id="ARBA00022840"/>
    </source>
</evidence>
<evidence type="ECO:0000256" key="4">
    <source>
        <dbReference type="ARBA" id="ARBA00013255"/>
    </source>
</evidence>
<dbReference type="InterPro" id="IPR000115">
    <property type="entry name" value="PRibGlycinamide_synth"/>
</dbReference>
<protein>
    <recommendedName>
        <fullName evidence="4 12">Phosphoribosylamine--glycine ligase</fullName>
        <ecNumber evidence="4 12">6.3.4.13</ecNumber>
    </recommendedName>
    <alternativeName>
        <fullName evidence="12">GARS</fullName>
    </alternativeName>
    <alternativeName>
        <fullName evidence="10 12">Glycinamide ribonucleotide synthetase</fullName>
    </alternativeName>
    <alternativeName>
        <fullName evidence="11 12">Phosphoribosylglycinamide synthetase</fullName>
    </alternativeName>
</protein>
<dbReference type="GO" id="GO:0005524">
    <property type="term" value="F:ATP binding"/>
    <property type="evidence" value="ECO:0007669"/>
    <property type="project" value="UniProtKB-UniRule"/>
</dbReference>
<evidence type="ECO:0000256" key="10">
    <source>
        <dbReference type="ARBA" id="ARBA00042242"/>
    </source>
</evidence>
<evidence type="ECO:0000256" key="2">
    <source>
        <dbReference type="ARBA" id="ARBA00001946"/>
    </source>
</evidence>
<comment type="similarity">
    <text evidence="9 12">Belongs to the GARS family.</text>
</comment>
<dbReference type="GO" id="GO:0009113">
    <property type="term" value="P:purine nucleobase biosynthetic process"/>
    <property type="evidence" value="ECO:0007669"/>
    <property type="project" value="InterPro"/>
</dbReference>
<accession>A0A840I6I2</accession>
<comment type="pathway">
    <text evidence="3 12">Purine metabolism; IMP biosynthesis via de novo pathway; N(1)-(5-phospho-D-ribosyl)glycinamide from 5-phospho-alpha-D-ribose 1-diphosphate: step 2/2.</text>
</comment>
<dbReference type="Pfam" id="PF01071">
    <property type="entry name" value="GARS_A"/>
    <property type="match status" value="1"/>
</dbReference>
<keyword evidence="16" id="KW-1185">Reference proteome</keyword>
<dbReference type="PROSITE" id="PS50975">
    <property type="entry name" value="ATP_GRASP"/>
    <property type="match status" value="1"/>
</dbReference>
<dbReference type="NCBIfam" id="TIGR00877">
    <property type="entry name" value="purD"/>
    <property type="match status" value="1"/>
</dbReference>
<dbReference type="EC" id="6.3.4.13" evidence="4 12"/>
<reference evidence="15 16" key="1">
    <citation type="submission" date="2020-08" db="EMBL/GenBank/DDBJ databases">
        <title>Genomic Encyclopedia of Type Strains, Phase IV (KMG-IV): sequencing the most valuable type-strain genomes for metagenomic binning, comparative biology and taxonomic classification.</title>
        <authorList>
            <person name="Goeker M."/>
        </authorList>
    </citation>
    <scope>NUCLEOTIDE SEQUENCE [LARGE SCALE GENOMIC DNA]</scope>
    <source>
        <strain evidence="15 16">DSM 102850</strain>
    </source>
</reference>
<dbReference type="SUPFAM" id="SSF51246">
    <property type="entry name" value="Rudiment single hybrid motif"/>
    <property type="match status" value="1"/>
</dbReference>
<dbReference type="InterPro" id="IPR020562">
    <property type="entry name" value="PRibGlycinamide_synth_N"/>
</dbReference>
<name>A0A840I6I2_9PROT</name>
<keyword evidence="6 13" id="KW-0547">Nucleotide-binding</keyword>
<dbReference type="EMBL" id="JACHOB010000005">
    <property type="protein sequence ID" value="MBB4659738.1"/>
    <property type="molecule type" value="Genomic_DNA"/>
</dbReference>
<dbReference type="InterPro" id="IPR020560">
    <property type="entry name" value="PRibGlycinamide_synth_C-dom"/>
</dbReference>
<evidence type="ECO:0000256" key="12">
    <source>
        <dbReference type="HAMAP-Rule" id="MF_00138"/>
    </source>
</evidence>
<evidence type="ECO:0000256" key="9">
    <source>
        <dbReference type="ARBA" id="ARBA00038345"/>
    </source>
</evidence>
<dbReference type="SMART" id="SM01210">
    <property type="entry name" value="GARS_C"/>
    <property type="match status" value="1"/>
</dbReference>
<keyword evidence="5 12" id="KW-0436">Ligase</keyword>
<comment type="caution">
    <text evidence="15">The sequence shown here is derived from an EMBL/GenBank/DDBJ whole genome shotgun (WGS) entry which is preliminary data.</text>
</comment>
<dbReference type="SMART" id="SM01209">
    <property type="entry name" value="GARS_A"/>
    <property type="match status" value="1"/>
</dbReference>
<dbReference type="InterPro" id="IPR037123">
    <property type="entry name" value="PRibGlycinamide_synth_C_sf"/>
</dbReference>
<dbReference type="Pfam" id="PF02844">
    <property type="entry name" value="GARS_N"/>
    <property type="match status" value="1"/>
</dbReference>
<organism evidence="15 16">
    <name type="scientific">Parvularcula dongshanensis</name>
    <dbReference type="NCBI Taxonomy" id="1173995"/>
    <lineage>
        <taxon>Bacteria</taxon>
        <taxon>Pseudomonadati</taxon>
        <taxon>Pseudomonadota</taxon>
        <taxon>Alphaproteobacteria</taxon>
        <taxon>Parvularculales</taxon>
        <taxon>Parvularculaceae</taxon>
        <taxon>Parvularcula</taxon>
    </lineage>
</organism>
<dbReference type="Pfam" id="PF02843">
    <property type="entry name" value="GARS_C"/>
    <property type="match status" value="1"/>
</dbReference>
<keyword evidence="8 13" id="KW-0067">ATP-binding</keyword>
<evidence type="ECO:0000256" key="1">
    <source>
        <dbReference type="ARBA" id="ARBA00001936"/>
    </source>
</evidence>
<dbReference type="PANTHER" id="PTHR43472:SF1">
    <property type="entry name" value="PHOSPHORIBOSYLAMINE--GLYCINE LIGASE, CHLOROPLASTIC"/>
    <property type="match status" value="1"/>
</dbReference>
<dbReference type="InterPro" id="IPR011054">
    <property type="entry name" value="Rudment_hybrid_motif"/>
</dbReference>
<comment type="cofactor">
    <cofactor evidence="1">
        <name>Mn(2+)</name>
        <dbReference type="ChEBI" id="CHEBI:29035"/>
    </cofactor>
</comment>
<evidence type="ECO:0000256" key="13">
    <source>
        <dbReference type="PROSITE-ProRule" id="PRU00409"/>
    </source>
</evidence>
<dbReference type="Gene3D" id="3.90.600.10">
    <property type="entry name" value="Phosphoribosylglycinamide synthetase, C-terminal domain"/>
    <property type="match status" value="1"/>
</dbReference>
<evidence type="ECO:0000256" key="6">
    <source>
        <dbReference type="ARBA" id="ARBA00022741"/>
    </source>
</evidence>
<dbReference type="Gene3D" id="3.30.470.20">
    <property type="entry name" value="ATP-grasp fold, B domain"/>
    <property type="match status" value="1"/>
</dbReference>
<dbReference type="Gene3D" id="3.40.50.20">
    <property type="match status" value="1"/>
</dbReference>
<dbReference type="InterPro" id="IPR020559">
    <property type="entry name" value="PRibGlycinamide_synth_CS"/>
</dbReference>
<dbReference type="UniPathway" id="UPA00074">
    <property type="reaction ID" value="UER00125"/>
</dbReference>
<dbReference type="Proteomes" id="UP000563524">
    <property type="component" value="Unassembled WGS sequence"/>
</dbReference>
<dbReference type="SUPFAM" id="SSF52440">
    <property type="entry name" value="PreATP-grasp domain"/>
    <property type="match status" value="1"/>
</dbReference>
<dbReference type="InterPro" id="IPR013815">
    <property type="entry name" value="ATP_grasp_subdomain_1"/>
</dbReference>